<dbReference type="SUPFAM" id="SSF53098">
    <property type="entry name" value="Ribonuclease H-like"/>
    <property type="match status" value="1"/>
</dbReference>
<dbReference type="InterPro" id="IPR036397">
    <property type="entry name" value="RNaseH_sf"/>
</dbReference>
<reference evidence="2" key="1">
    <citation type="submission" date="2014-07" db="EMBL/GenBank/DDBJ databases">
        <authorList>
            <person name="Martin A.A"/>
            <person name="De Silva N."/>
        </authorList>
    </citation>
    <scope>NUCLEOTIDE SEQUENCE</scope>
</reference>
<dbReference type="WBParaSite" id="SVE_1304500.1">
    <property type="protein sequence ID" value="SVE_1304500.1"/>
    <property type="gene ID" value="SVE_1304500"/>
</dbReference>
<protein>
    <submittedName>
        <fullName evidence="3">Integrase catalytic domain-containing protein</fullName>
    </submittedName>
</protein>
<dbReference type="PROSITE" id="PS50994">
    <property type="entry name" value="INTEGRASE"/>
    <property type="match status" value="1"/>
</dbReference>
<dbReference type="Gene3D" id="3.30.420.10">
    <property type="entry name" value="Ribonuclease H-like superfamily/Ribonuclease H"/>
    <property type="match status" value="1"/>
</dbReference>
<keyword evidence="2" id="KW-1185">Reference proteome</keyword>
<dbReference type="AlphaFoldDB" id="A0A0K0FRY7"/>
<dbReference type="GO" id="GO:0003676">
    <property type="term" value="F:nucleic acid binding"/>
    <property type="evidence" value="ECO:0007669"/>
    <property type="project" value="InterPro"/>
</dbReference>
<evidence type="ECO:0000313" key="3">
    <source>
        <dbReference type="WBParaSite" id="SVE_1304500.1"/>
    </source>
</evidence>
<evidence type="ECO:0000313" key="2">
    <source>
        <dbReference type="Proteomes" id="UP000035680"/>
    </source>
</evidence>
<dbReference type="STRING" id="75913.A0A0K0FRY7"/>
<proteinExistence type="predicted"/>
<organism evidence="2 3">
    <name type="scientific">Strongyloides venezuelensis</name>
    <name type="common">Threadworm</name>
    <dbReference type="NCBI Taxonomy" id="75913"/>
    <lineage>
        <taxon>Eukaryota</taxon>
        <taxon>Metazoa</taxon>
        <taxon>Ecdysozoa</taxon>
        <taxon>Nematoda</taxon>
        <taxon>Chromadorea</taxon>
        <taxon>Rhabditida</taxon>
        <taxon>Tylenchina</taxon>
        <taxon>Panagrolaimomorpha</taxon>
        <taxon>Strongyloidoidea</taxon>
        <taxon>Strongyloididae</taxon>
        <taxon>Strongyloides</taxon>
    </lineage>
</organism>
<feature type="domain" description="Integrase catalytic" evidence="1">
    <location>
        <begin position="1"/>
        <end position="101"/>
    </location>
</feature>
<accession>A0A0K0FRY7</accession>
<sequence>MSKESVTIDIKELVIESKECYRYIFGSIDSYSMFVWFKPLFSTSSSESIDELKEFIYLYGAPGIVRMNNAQTFGSGKFSSEIKLLKIDIKHGYLITVTLRH</sequence>
<dbReference type="InterPro" id="IPR012337">
    <property type="entry name" value="RNaseH-like_sf"/>
</dbReference>
<dbReference type="InterPro" id="IPR001584">
    <property type="entry name" value="Integrase_cat-core"/>
</dbReference>
<evidence type="ECO:0000259" key="1">
    <source>
        <dbReference type="PROSITE" id="PS50994"/>
    </source>
</evidence>
<name>A0A0K0FRY7_STRVS</name>
<dbReference type="GO" id="GO:0015074">
    <property type="term" value="P:DNA integration"/>
    <property type="evidence" value="ECO:0007669"/>
    <property type="project" value="InterPro"/>
</dbReference>
<reference evidence="3" key="2">
    <citation type="submission" date="2015-08" db="UniProtKB">
        <authorList>
            <consortium name="WormBaseParasite"/>
        </authorList>
    </citation>
    <scope>IDENTIFICATION</scope>
</reference>
<dbReference type="Proteomes" id="UP000035680">
    <property type="component" value="Unassembled WGS sequence"/>
</dbReference>